<keyword evidence="2" id="KW-1185">Reference proteome</keyword>
<dbReference type="Proteomes" id="UP000287033">
    <property type="component" value="Unassembled WGS sequence"/>
</dbReference>
<accession>A0A401RNW4</accession>
<dbReference type="AlphaFoldDB" id="A0A401RNW4"/>
<evidence type="ECO:0000313" key="1">
    <source>
        <dbReference type="EMBL" id="GCC19822.1"/>
    </source>
</evidence>
<evidence type="ECO:0000313" key="2">
    <source>
        <dbReference type="Proteomes" id="UP000287033"/>
    </source>
</evidence>
<proteinExistence type="predicted"/>
<reference evidence="1 2" key="1">
    <citation type="journal article" date="2018" name="Nat. Ecol. Evol.">
        <title>Shark genomes provide insights into elasmobranch evolution and the origin of vertebrates.</title>
        <authorList>
            <person name="Hara Y"/>
            <person name="Yamaguchi K"/>
            <person name="Onimaru K"/>
            <person name="Kadota M"/>
            <person name="Koyanagi M"/>
            <person name="Keeley SD"/>
            <person name="Tatsumi K"/>
            <person name="Tanaka K"/>
            <person name="Motone F"/>
            <person name="Kageyama Y"/>
            <person name="Nozu R"/>
            <person name="Adachi N"/>
            <person name="Nishimura O"/>
            <person name="Nakagawa R"/>
            <person name="Tanegashima C"/>
            <person name="Kiyatake I"/>
            <person name="Matsumoto R"/>
            <person name="Murakumo K"/>
            <person name="Nishida K"/>
            <person name="Terakita A"/>
            <person name="Kuratani S"/>
            <person name="Sato K"/>
            <person name="Hyodo S Kuraku.S."/>
        </authorList>
    </citation>
    <scope>NUCLEOTIDE SEQUENCE [LARGE SCALE GENOMIC DNA]</scope>
</reference>
<sequence>MLIGRRCLFSLPPDNYLKDQDNVISPRDEAKCDQFLLTNSRRCNGGQSVSRNPAELRIDNILLCGNREINREQRNQDLNLG</sequence>
<dbReference type="EMBL" id="BEZZ01001613">
    <property type="protein sequence ID" value="GCC19822.1"/>
    <property type="molecule type" value="Genomic_DNA"/>
</dbReference>
<name>A0A401RNW4_CHIPU</name>
<comment type="caution">
    <text evidence="1">The sequence shown here is derived from an EMBL/GenBank/DDBJ whole genome shotgun (WGS) entry which is preliminary data.</text>
</comment>
<gene>
    <name evidence="1" type="ORF">chiPu_0018556</name>
</gene>
<protein>
    <submittedName>
        <fullName evidence="1">Uncharacterized protein</fullName>
    </submittedName>
</protein>
<organism evidence="1 2">
    <name type="scientific">Chiloscyllium punctatum</name>
    <name type="common">Brownbanded bambooshark</name>
    <name type="synonym">Hemiscyllium punctatum</name>
    <dbReference type="NCBI Taxonomy" id="137246"/>
    <lineage>
        <taxon>Eukaryota</taxon>
        <taxon>Metazoa</taxon>
        <taxon>Chordata</taxon>
        <taxon>Craniata</taxon>
        <taxon>Vertebrata</taxon>
        <taxon>Chondrichthyes</taxon>
        <taxon>Elasmobranchii</taxon>
        <taxon>Galeomorphii</taxon>
        <taxon>Galeoidea</taxon>
        <taxon>Orectolobiformes</taxon>
        <taxon>Hemiscylliidae</taxon>
        <taxon>Chiloscyllium</taxon>
    </lineage>
</organism>